<dbReference type="RefSeq" id="YP_010676819.1">
    <property type="nucleotide sequence ID" value="NC_071015.1"/>
</dbReference>
<dbReference type="Proteomes" id="UP000828443">
    <property type="component" value="Segment"/>
</dbReference>
<organism evidence="1 2">
    <name type="scientific">Kosakonia phage Kc263</name>
    <dbReference type="NCBI Taxonomy" id="2863194"/>
    <lineage>
        <taxon>Viruses</taxon>
        <taxon>Duplodnaviria</taxon>
        <taxon>Heunggongvirae</taxon>
        <taxon>Uroviricota</taxon>
        <taxon>Caudoviricetes</taxon>
        <taxon>Chimalliviridae</taxon>
        <taxon>Branisovskavirus</taxon>
        <taxon>Branisovskavirus Kc263</taxon>
    </lineage>
</organism>
<proteinExistence type="predicted"/>
<evidence type="ECO:0000313" key="2">
    <source>
        <dbReference type="Proteomes" id="UP000828443"/>
    </source>
</evidence>
<dbReference type="GeneID" id="77953184"/>
<evidence type="ECO:0000313" key="1">
    <source>
        <dbReference type="EMBL" id="QYN80007.1"/>
    </source>
</evidence>
<dbReference type="EMBL" id="MZ348422">
    <property type="protein sequence ID" value="QYN80007.1"/>
    <property type="molecule type" value="Genomic_DNA"/>
</dbReference>
<dbReference type="KEGG" id="vg:77953184"/>
<protein>
    <submittedName>
        <fullName evidence="1">Apolipoprotein A-I</fullName>
    </submittedName>
</protein>
<sequence>MSACFGEIEHLATMVTGCENLNLAMSGKAQLNSDGNYAYAVLKLHVADMGSVAGNEGFLDGVKKTAGKVKEWLAALIKAIKEFLTGKKKTVKEQEDETKAIKAKADKVVKEVVAKEPAKRTEWDKNMDKAVSGMGEGIKGLIAKAEALKEQVGGEAFKEIGFESKELDHVIKLLKDALKDADPDNSNVWGVGAAFARSQSALSAEMGQLNDKLNAYTFARQDVTDEQRNKIGSAVSPKMTGYGELMGKLESANNSLNKRMLSGLDSFMKSDAAFEL</sequence>
<accession>A0AAE7WFU3</accession>
<name>A0AAE7WFU3_9CAUD</name>
<reference evidence="1" key="1">
    <citation type="journal article" date="2021" name="Viruses">
        <title>Novel Viruses That Lyse Plant and Human Strains of Kosakonia cowanii.</title>
        <authorList>
            <person name="Petrzik K."/>
            <person name="Brazdova S."/>
            <person name="Krawczyk K."/>
        </authorList>
    </citation>
    <scope>NUCLEOTIDE SEQUENCE</scope>
</reference>
<keyword evidence="2" id="KW-1185">Reference proteome</keyword>